<sequence length="217" mass="25523">MLRHRCLVFDHDDTVVDSTKNIHFPAFQDTLKQLRPDITMEIDEFILHCFHPGFSELLSKHLSFNEEELQIQESNWLTCVENHIPTIFSGMKELMERHKEQGGNICVVSHSFSKNIYRDYEKNGLPKPDLVFGWDRPAKERKPNPYPLQEIMHQLDLKPEEILMVDDLKPGYDMAKACNVPFAAAGWAYNIPKINDYMSKQCDFYFTKVKDLYNYLF</sequence>
<dbReference type="InterPro" id="IPR023198">
    <property type="entry name" value="PGP-like_dom2"/>
</dbReference>
<dbReference type="GO" id="GO:0006281">
    <property type="term" value="P:DNA repair"/>
    <property type="evidence" value="ECO:0007669"/>
    <property type="project" value="TreeGrafter"/>
</dbReference>
<dbReference type="Gene3D" id="1.10.150.240">
    <property type="entry name" value="Putative phosphatase, domain 2"/>
    <property type="match status" value="1"/>
</dbReference>
<name>A0A1M7GQS3_9FIRM</name>
<dbReference type="Gene3D" id="3.40.50.1000">
    <property type="entry name" value="HAD superfamily/HAD-like"/>
    <property type="match status" value="1"/>
</dbReference>
<dbReference type="PANTHER" id="PTHR43434:SF1">
    <property type="entry name" value="PHOSPHOGLYCOLATE PHOSPHATASE"/>
    <property type="match status" value="1"/>
</dbReference>
<dbReference type="InterPro" id="IPR050155">
    <property type="entry name" value="HAD-like_hydrolase_sf"/>
</dbReference>
<dbReference type="PANTHER" id="PTHR43434">
    <property type="entry name" value="PHOSPHOGLYCOLATE PHOSPHATASE"/>
    <property type="match status" value="1"/>
</dbReference>
<dbReference type="RefSeq" id="WP_073284129.1">
    <property type="nucleotide sequence ID" value="NZ_FRCP01000007.1"/>
</dbReference>
<protein>
    <submittedName>
        <fullName evidence="1">Phosphoglycolate phosphatase</fullName>
    </submittedName>
</protein>
<dbReference type="Pfam" id="PF13419">
    <property type="entry name" value="HAD_2"/>
    <property type="match status" value="1"/>
</dbReference>
<dbReference type="EMBL" id="FRCP01000007">
    <property type="protein sequence ID" value="SHM18653.1"/>
    <property type="molecule type" value="Genomic_DNA"/>
</dbReference>
<accession>A0A1M7GQS3</accession>
<keyword evidence="2" id="KW-1185">Reference proteome</keyword>
<dbReference type="InterPro" id="IPR036412">
    <property type="entry name" value="HAD-like_sf"/>
</dbReference>
<dbReference type="STRING" id="1120996.SAMN02746066_01062"/>
<dbReference type="SFLD" id="SFLDS00003">
    <property type="entry name" value="Haloacid_Dehalogenase"/>
    <property type="match status" value="1"/>
</dbReference>
<organism evidence="1 2">
    <name type="scientific">Anaerosporobacter mobilis DSM 15930</name>
    <dbReference type="NCBI Taxonomy" id="1120996"/>
    <lineage>
        <taxon>Bacteria</taxon>
        <taxon>Bacillati</taxon>
        <taxon>Bacillota</taxon>
        <taxon>Clostridia</taxon>
        <taxon>Lachnospirales</taxon>
        <taxon>Lachnospiraceae</taxon>
        <taxon>Anaerosporobacter</taxon>
    </lineage>
</organism>
<evidence type="ECO:0000313" key="2">
    <source>
        <dbReference type="Proteomes" id="UP000184038"/>
    </source>
</evidence>
<dbReference type="AlphaFoldDB" id="A0A1M7GQS3"/>
<dbReference type="GO" id="GO:0008967">
    <property type="term" value="F:phosphoglycolate phosphatase activity"/>
    <property type="evidence" value="ECO:0007669"/>
    <property type="project" value="TreeGrafter"/>
</dbReference>
<proteinExistence type="predicted"/>
<evidence type="ECO:0000313" key="1">
    <source>
        <dbReference type="EMBL" id="SHM18653.1"/>
    </source>
</evidence>
<dbReference type="SFLD" id="SFLDG01129">
    <property type="entry name" value="C1.5:_HAD__Beta-PGM__Phosphata"/>
    <property type="match status" value="1"/>
</dbReference>
<dbReference type="OrthoDB" id="1648451at2"/>
<dbReference type="SUPFAM" id="SSF56784">
    <property type="entry name" value="HAD-like"/>
    <property type="match status" value="1"/>
</dbReference>
<dbReference type="InterPro" id="IPR023214">
    <property type="entry name" value="HAD_sf"/>
</dbReference>
<gene>
    <name evidence="1" type="ORF">SAMN02746066_01062</name>
</gene>
<dbReference type="Proteomes" id="UP000184038">
    <property type="component" value="Unassembled WGS sequence"/>
</dbReference>
<dbReference type="InterPro" id="IPR041492">
    <property type="entry name" value="HAD_2"/>
</dbReference>
<reference evidence="1 2" key="1">
    <citation type="submission" date="2016-11" db="EMBL/GenBank/DDBJ databases">
        <authorList>
            <person name="Jaros S."/>
            <person name="Januszkiewicz K."/>
            <person name="Wedrychowicz H."/>
        </authorList>
    </citation>
    <scope>NUCLEOTIDE SEQUENCE [LARGE SCALE GENOMIC DNA]</scope>
    <source>
        <strain evidence="1 2">DSM 15930</strain>
    </source>
</reference>